<evidence type="ECO:0000259" key="1">
    <source>
        <dbReference type="Pfam" id="PF12867"/>
    </source>
</evidence>
<feature type="domain" description="DinB-like" evidence="1">
    <location>
        <begin position="42"/>
        <end position="164"/>
    </location>
</feature>
<dbReference type="InterPro" id="IPR024775">
    <property type="entry name" value="DinB-like"/>
</dbReference>
<reference evidence="2 3" key="1">
    <citation type="submission" date="2021-04" db="EMBL/GenBank/DDBJ databases">
        <title>Paenibacillus sp. DLE-14 whole genome sequence.</title>
        <authorList>
            <person name="Ham Y.J."/>
        </authorList>
    </citation>
    <scope>NUCLEOTIDE SEQUENCE [LARGE SCALE GENOMIC DNA]</scope>
    <source>
        <strain evidence="2 3">DLE-14</strain>
    </source>
</reference>
<comment type="caution">
    <text evidence="2">The sequence shown here is derived from an EMBL/GenBank/DDBJ whole genome shotgun (WGS) entry which is preliminary data.</text>
</comment>
<proteinExistence type="predicted"/>
<dbReference type="Pfam" id="PF12867">
    <property type="entry name" value="DinB_2"/>
    <property type="match status" value="1"/>
</dbReference>
<dbReference type="EMBL" id="JAGKSP010000005">
    <property type="protein sequence ID" value="MBP3963898.1"/>
    <property type="molecule type" value="Genomic_DNA"/>
</dbReference>
<dbReference type="InterPro" id="IPR034660">
    <property type="entry name" value="DinB/YfiT-like"/>
</dbReference>
<organism evidence="2 3">
    <name type="scientific">Paenibacillus lignilyticus</name>
    <dbReference type="NCBI Taxonomy" id="1172615"/>
    <lineage>
        <taxon>Bacteria</taxon>
        <taxon>Bacillati</taxon>
        <taxon>Bacillota</taxon>
        <taxon>Bacilli</taxon>
        <taxon>Bacillales</taxon>
        <taxon>Paenibacillaceae</taxon>
        <taxon>Paenibacillus</taxon>
    </lineage>
</organism>
<dbReference type="SUPFAM" id="SSF109854">
    <property type="entry name" value="DinB/YfiT-like putative metalloenzymes"/>
    <property type="match status" value="1"/>
</dbReference>
<sequence length="174" mass="19884">MYIPKPKAGEYNSVWDTYFATVDEGDIHQLLISQGKQICDLYSSLTEEQSLYRYAEGKWSLKDVLGHIIDTERLMTYRILVAGRGDLTPLPRHADVYVSLTNFDRRPLQDLIEEYRIVRASSASLIHGLTEAEINQFCILNEVKTSAAAGAYFVLGHAQHHMNVVHERYLPRLT</sequence>
<keyword evidence="3" id="KW-1185">Reference proteome</keyword>
<protein>
    <submittedName>
        <fullName evidence="2">DinB family protein</fullName>
    </submittedName>
</protein>
<dbReference type="Proteomes" id="UP000673394">
    <property type="component" value="Unassembled WGS sequence"/>
</dbReference>
<gene>
    <name evidence="2" type="ORF">I8J30_14370</name>
</gene>
<dbReference type="RefSeq" id="WP_210658744.1">
    <property type="nucleotide sequence ID" value="NZ_JAGKSP010000005.1"/>
</dbReference>
<evidence type="ECO:0000313" key="2">
    <source>
        <dbReference type="EMBL" id="MBP3963898.1"/>
    </source>
</evidence>
<name>A0ABS5CES2_9BACL</name>
<accession>A0ABS5CES2</accession>
<dbReference type="Gene3D" id="1.20.120.450">
    <property type="entry name" value="dinb family like domain"/>
    <property type="match status" value="1"/>
</dbReference>
<evidence type="ECO:0000313" key="3">
    <source>
        <dbReference type="Proteomes" id="UP000673394"/>
    </source>
</evidence>